<dbReference type="STRING" id="624147.SAMN04487970_100129"/>
<keyword evidence="3" id="KW-0804">Transcription</keyword>
<keyword evidence="1" id="KW-0805">Transcription regulation</keyword>
<dbReference type="InterPro" id="IPR000551">
    <property type="entry name" value="MerR-type_HTH_dom"/>
</dbReference>
<dbReference type="Gene3D" id="1.10.1660.10">
    <property type="match status" value="1"/>
</dbReference>
<feature type="domain" description="HTH merR-type" evidence="4">
    <location>
        <begin position="19"/>
        <end position="87"/>
    </location>
</feature>
<accession>A0A1G4P4L2</accession>
<name>A0A1G4P4L2_9BACL</name>
<dbReference type="Pfam" id="PF09278">
    <property type="entry name" value="MerR-DNA-bind"/>
    <property type="match status" value="1"/>
</dbReference>
<dbReference type="PANTHER" id="PTHR30204">
    <property type="entry name" value="REDOX-CYCLING DRUG-SENSING TRANSCRIPTIONAL ACTIVATOR SOXR"/>
    <property type="match status" value="1"/>
</dbReference>
<keyword evidence="2 5" id="KW-0238">DNA-binding</keyword>
<dbReference type="AlphaFoldDB" id="A0A1G4P4L2"/>
<gene>
    <name evidence="5" type="ORF">SAMN04487970_100129</name>
</gene>
<dbReference type="PROSITE" id="PS50937">
    <property type="entry name" value="HTH_MERR_2"/>
    <property type="match status" value="1"/>
</dbReference>
<evidence type="ECO:0000313" key="6">
    <source>
        <dbReference type="Proteomes" id="UP000198601"/>
    </source>
</evidence>
<keyword evidence="6" id="KW-1185">Reference proteome</keyword>
<evidence type="ECO:0000256" key="2">
    <source>
        <dbReference type="ARBA" id="ARBA00023125"/>
    </source>
</evidence>
<proteinExistence type="predicted"/>
<dbReference type="Pfam" id="PF00376">
    <property type="entry name" value="MerR"/>
    <property type="match status" value="1"/>
</dbReference>
<dbReference type="InterPro" id="IPR009061">
    <property type="entry name" value="DNA-bd_dom_put_sf"/>
</dbReference>
<evidence type="ECO:0000259" key="4">
    <source>
        <dbReference type="PROSITE" id="PS50937"/>
    </source>
</evidence>
<evidence type="ECO:0000256" key="3">
    <source>
        <dbReference type="ARBA" id="ARBA00023163"/>
    </source>
</evidence>
<protein>
    <submittedName>
        <fullName evidence="5">DNA-binding transcriptional regulator, MerR family</fullName>
    </submittedName>
</protein>
<dbReference type="InterPro" id="IPR047057">
    <property type="entry name" value="MerR_fam"/>
</dbReference>
<reference evidence="6" key="1">
    <citation type="submission" date="2016-10" db="EMBL/GenBank/DDBJ databases">
        <authorList>
            <person name="Varghese N."/>
            <person name="Submissions S."/>
        </authorList>
    </citation>
    <scope>NUCLEOTIDE SEQUENCE [LARGE SCALE GENOMIC DNA]</scope>
    <source>
        <strain evidence="6">CGMCC 1.8946</strain>
    </source>
</reference>
<evidence type="ECO:0000313" key="5">
    <source>
        <dbReference type="EMBL" id="SCW27061.1"/>
    </source>
</evidence>
<dbReference type="PRINTS" id="PR00040">
    <property type="entry name" value="HTHMERR"/>
</dbReference>
<organism evidence="5 6">
    <name type="scientific">Paenibacillus tianmuensis</name>
    <dbReference type="NCBI Taxonomy" id="624147"/>
    <lineage>
        <taxon>Bacteria</taxon>
        <taxon>Bacillati</taxon>
        <taxon>Bacillota</taxon>
        <taxon>Bacilli</taxon>
        <taxon>Bacillales</taxon>
        <taxon>Paenibacillaceae</taxon>
        <taxon>Paenibacillus</taxon>
    </lineage>
</organism>
<dbReference type="CDD" id="cd01282">
    <property type="entry name" value="HTH_MerR-like_sg3"/>
    <property type="match status" value="1"/>
</dbReference>
<dbReference type="PANTHER" id="PTHR30204:SF94">
    <property type="entry name" value="HEAVY METAL-DEPENDENT TRANSCRIPTIONAL REGULATOR HI_0293-RELATED"/>
    <property type="match status" value="1"/>
</dbReference>
<dbReference type="SMART" id="SM00422">
    <property type="entry name" value="HTH_MERR"/>
    <property type="match status" value="1"/>
</dbReference>
<dbReference type="GO" id="GO:0003700">
    <property type="term" value="F:DNA-binding transcription factor activity"/>
    <property type="evidence" value="ECO:0007669"/>
    <property type="project" value="InterPro"/>
</dbReference>
<sequence>MSRSIIKLRSTIRLKEGCALKIGELSKATGASIRSLRYYEKQGLIAPLRTESGYREYHKFAVEQVKTIRLYLNLGLSTEQIAGFLHCVLTNKEVFCNEILPVYQQKLKEIDEQIQTLVRIRSNLEERIQSIVSEQTDNESMEGTNDES</sequence>
<dbReference type="InterPro" id="IPR015358">
    <property type="entry name" value="Tscrpt_reg_MerR_DNA-bd"/>
</dbReference>
<dbReference type="GO" id="GO:0003677">
    <property type="term" value="F:DNA binding"/>
    <property type="evidence" value="ECO:0007669"/>
    <property type="project" value="UniProtKB-KW"/>
</dbReference>
<dbReference type="Proteomes" id="UP000198601">
    <property type="component" value="Unassembled WGS sequence"/>
</dbReference>
<dbReference type="EMBL" id="FMTT01000001">
    <property type="protein sequence ID" value="SCW27061.1"/>
    <property type="molecule type" value="Genomic_DNA"/>
</dbReference>
<evidence type="ECO:0000256" key="1">
    <source>
        <dbReference type="ARBA" id="ARBA00023015"/>
    </source>
</evidence>
<dbReference type="SUPFAM" id="SSF46955">
    <property type="entry name" value="Putative DNA-binding domain"/>
    <property type="match status" value="1"/>
</dbReference>